<proteinExistence type="predicted"/>
<dbReference type="AlphaFoldDB" id="A0A318FW41"/>
<gene>
    <name evidence="1" type="ORF">DET57_103136</name>
</gene>
<evidence type="ECO:0000313" key="2">
    <source>
        <dbReference type="Proteomes" id="UP000247485"/>
    </source>
</evidence>
<dbReference type="Proteomes" id="UP000247485">
    <property type="component" value="Unassembled WGS sequence"/>
</dbReference>
<organism evidence="1 2">
    <name type="scientific">Klebsiella oxytoca</name>
    <dbReference type="NCBI Taxonomy" id="571"/>
    <lineage>
        <taxon>Bacteria</taxon>
        <taxon>Pseudomonadati</taxon>
        <taxon>Pseudomonadota</taxon>
        <taxon>Gammaproteobacteria</taxon>
        <taxon>Enterobacterales</taxon>
        <taxon>Enterobacteriaceae</taxon>
        <taxon>Klebsiella/Raoultella group</taxon>
        <taxon>Klebsiella</taxon>
    </lineage>
</organism>
<sequence>MPANDDRFHPFVGHIGLNEPGEELELFCHISDLDEQTRQHDMLKTAGHSVEQRITLGLKDILIKISAFLSLDYIIINKIRFIKIFSLKIKH</sequence>
<reference evidence="1 2" key="1">
    <citation type="submission" date="2018-05" db="EMBL/GenBank/DDBJ databases">
        <title>Freshwater and sediment microbial communities from various areas in North America, analyzing microbe dynamics in response to fracking.</title>
        <authorList>
            <person name="Lamendella R."/>
        </authorList>
    </citation>
    <scope>NUCLEOTIDE SEQUENCE [LARGE SCALE GENOMIC DNA]</scope>
    <source>
        <strain evidence="1 2">67</strain>
    </source>
</reference>
<protein>
    <submittedName>
        <fullName evidence="1">Uncharacterized protein</fullName>
    </submittedName>
</protein>
<dbReference type="SUPFAM" id="SSF100950">
    <property type="entry name" value="NagB/RpiA/CoA transferase-like"/>
    <property type="match status" value="1"/>
</dbReference>
<dbReference type="EMBL" id="QJJG01000003">
    <property type="protein sequence ID" value="PXW47704.1"/>
    <property type="molecule type" value="Genomic_DNA"/>
</dbReference>
<comment type="caution">
    <text evidence="1">The sequence shown here is derived from an EMBL/GenBank/DDBJ whole genome shotgun (WGS) entry which is preliminary data.</text>
</comment>
<dbReference type="InterPro" id="IPR037171">
    <property type="entry name" value="NagB/RpiA_transferase-like"/>
</dbReference>
<dbReference type="Gene3D" id="3.40.50.1360">
    <property type="match status" value="1"/>
</dbReference>
<accession>A0A318FW41</accession>
<evidence type="ECO:0000313" key="1">
    <source>
        <dbReference type="EMBL" id="PXW47704.1"/>
    </source>
</evidence>
<name>A0A318FW41_KLEOX</name>